<proteinExistence type="predicted"/>
<keyword evidence="2" id="KW-1185">Reference proteome</keyword>
<evidence type="ECO:0000313" key="2">
    <source>
        <dbReference type="Proteomes" id="UP001303473"/>
    </source>
</evidence>
<accession>A0AAN6NJM4</accession>
<comment type="caution">
    <text evidence="1">The sequence shown here is derived from an EMBL/GenBank/DDBJ whole genome shotgun (WGS) entry which is preliminary data.</text>
</comment>
<organism evidence="1 2">
    <name type="scientific">Diplogelasinospora grovesii</name>
    <dbReference type="NCBI Taxonomy" id="303347"/>
    <lineage>
        <taxon>Eukaryota</taxon>
        <taxon>Fungi</taxon>
        <taxon>Dikarya</taxon>
        <taxon>Ascomycota</taxon>
        <taxon>Pezizomycotina</taxon>
        <taxon>Sordariomycetes</taxon>
        <taxon>Sordariomycetidae</taxon>
        <taxon>Sordariales</taxon>
        <taxon>Diplogelasinosporaceae</taxon>
        <taxon>Diplogelasinospora</taxon>
    </lineage>
</organism>
<reference evidence="2" key="1">
    <citation type="journal article" date="2023" name="Mol. Phylogenet. Evol.">
        <title>Genome-scale phylogeny and comparative genomics of the fungal order Sordariales.</title>
        <authorList>
            <person name="Hensen N."/>
            <person name="Bonometti L."/>
            <person name="Westerberg I."/>
            <person name="Brannstrom I.O."/>
            <person name="Guillou S."/>
            <person name="Cros-Aarteil S."/>
            <person name="Calhoun S."/>
            <person name="Haridas S."/>
            <person name="Kuo A."/>
            <person name="Mondo S."/>
            <person name="Pangilinan J."/>
            <person name="Riley R."/>
            <person name="LaButti K."/>
            <person name="Andreopoulos B."/>
            <person name="Lipzen A."/>
            <person name="Chen C."/>
            <person name="Yan M."/>
            <person name="Daum C."/>
            <person name="Ng V."/>
            <person name="Clum A."/>
            <person name="Steindorff A."/>
            <person name="Ohm R.A."/>
            <person name="Martin F."/>
            <person name="Silar P."/>
            <person name="Natvig D.O."/>
            <person name="Lalanne C."/>
            <person name="Gautier V."/>
            <person name="Ament-Velasquez S.L."/>
            <person name="Kruys A."/>
            <person name="Hutchinson M.I."/>
            <person name="Powell A.J."/>
            <person name="Barry K."/>
            <person name="Miller A.N."/>
            <person name="Grigoriev I.V."/>
            <person name="Debuchy R."/>
            <person name="Gladieux P."/>
            <person name="Hiltunen Thoren M."/>
            <person name="Johannesson H."/>
        </authorList>
    </citation>
    <scope>NUCLEOTIDE SEQUENCE [LARGE SCALE GENOMIC DNA]</scope>
    <source>
        <strain evidence="2">CBS 340.73</strain>
    </source>
</reference>
<dbReference type="EMBL" id="MU853753">
    <property type="protein sequence ID" value="KAK3946033.1"/>
    <property type="molecule type" value="Genomic_DNA"/>
</dbReference>
<protein>
    <submittedName>
        <fullName evidence="1">Uncharacterized protein</fullName>
    </submittedName>
</protein>
<sequence length="75" mass="7881">MSALSTLAPAAAVLRVDLVLRASCCEVSLGSAEPLPGSDCAAIVMAWLAAIARLPGVRVFQNFKLKSMSRTDCRC</sequence>
<name>A0AAN6NJM4_9PEZI</name>
<dbReference type="AlphaFoldDB" id="A0AAN6NJM4"/>
<evidence type="ECO:0000313" key="1">
    <source>
        <dbReference type="EMBL" id="KAK3946033.1"/>
    </source>
</evidence>
<gene>
    <name evidence="1" type="ORF">QBC46DRAFT_370657</name>
</gene>
<dbReference type="Proteomes" id="UP001303473">
    <property type="component" value="Unassembled WGS sequence"/>
</dbReference>